<keyword evidence="8 10" id="KW-0482">Metalloprotease</keyword>
<comment type="similarity">
    <text evidence="2 10">Belongs to the peptidase M3 family.</text>
</comment>
<evidence type="ECO:0000256" key="2">
    <source>
        <dbReference type="ARBA" id="ARBA00006040"/>
    </source>
</evidence>
<evidence type="ECO:0000256" key="4">
    <source>
        <dbReference type="ARBA" id="ARBA00022723"/>
    </source>
</evidence>
<dbReference type="InterPro" id="IPR001567">
    <property type="entry name" value="Pept_M3A_M3B_dom"/>
</dbReference>
<dbReference type="PANTHER" id="PTHR11804">
    <property type="entry name" value="PROTEASE M3 THIMET OLIGOPEPTIDASE-RELATED"/>
    <property type="match status" value="1"/>
</dbReference>
<comment type="cofactor">
    <cofactor evidence="10">
        <name>Zn(2+)</name>
        <dbReference type="ChEBI" id="CHEBI:29105"/>
    </cofactor>
    <text evidence="10">Binds 1 zinc ion.</text>
</comment>
<dbReference type="Proteomes" id="UP000694941">
    <property type="component" value="Unplaced"/>
</dbReference>
<dbReference type="InterPro" id="IPR045090">
    <property type="entry name" value="Pept_M3A_M3B"/>
</dbReference>
<dbReference type="Gene3D" id="3.40.390.10">
    <property type="entry name" value="Collagenase (Catalytic Domain)"/>
    <property type="match status" value="1"/>
</dbReference>
<keyword evidence="3 10" id="KW-0645">Protease</keyword>
<evidence type="ECO:0000256" key="8">
    <source>
        <dbReference type="ARBA" id="ARBA00023049"/>
    </source>
</evidence>
<evidence type="ECO:0000256" key="9">
    <source>
        <dbReference type="ARBA" id="ARBA00023128"/>
    </source>
</evidence>
<dbReference type="RefSeq" id="XP_022242473.1">
    <property type="nucleotide sequence ID" value="XM_022386765.1"/>
</dbReference>
<dbReference type="Pfam" id="PF01432">
    <property type="entry name" value="Peptidase_M3"/>
    <property type="match status" value="1"/>
</dbReference>
<accession>A0ABM1SFR8</accession>
<evidence type="ECO:0000313" key="12">
    <source>
        <dbReference type="Proteomes" id="UP000694941"/>
    </source>
</evidence>
<dbReference type="PANTHER" id="PTHR11804:SF79">
    <property type="entry name" value="MITOCHONDRIAL INTERMEDIATE PEPTIDASE"/>
    <property type="match status" value="1"/>
</dbReference>
<reference evidence="13" key="1">
    <citation type="submission" date="2025-08" db="UniProtKB">
        <authorList>
            <consortium name="RefSeq"/>
        </authorList>
    </citation>
    <scope>IDENTIFICATION</scope>
    <source>
        <tissue evidence="13">Muscle</tissue>
    </source>
</reference>
<dbReference type="InterPro" id="IPR024079">
    <property type="entry name" value="MetalloPept_cat_dom_sf"/>
</dbReference>
<dbReference type="Gene3D" id="1.10.1370.10">
    <property type="entry name" value="Neurolysin, domain 3"/>
    <property type="match status" value="1"/>
</dbReference>
<proteinExistence type="inferred from homology"/>
<gene>
    <name evidence="13" type="primary">LOC106460120</name>
</gene>
<evidence type="ECO:0000256" key="3">
    <source>
        <dbReference type="ARBA" id="ARBA00022670"/>
    </source>
</evidence>
<evidence type="ECO:0000313" key="13">
    <source>
        <dbReference type="RefSeq" id="XP_022242473.1"/>
    </source>
</evidence>
<evidence type="ECO:0000259" key="11">
    <source>
        <dbReference type="Pfam" id="PF01432"/>
    </source>
</evidence>
<keyword evidence="9" id="KW-0496">Mitochondrion</keyword>
<organism evidence="12 13">
    <name type="scientific">Limulus polyphemus</name>
    <name type="common">Atlantic horseshoe crab</name>
    <dbReference type="NCBI Taxonomy" id="6850"/>
    <lineage>
        <taxon>Eukaryota</taxon>
        <taxon>Metazoa</taxon>
        <taxon>Ecdysozoa</taxon>
        <taxon>Arthropoda</taxon>
        <taxon>Chelicerata</taxon>
        <taxon>Merostomata</taxon>
        <taxon>Xiphosura</taxon>
        <taxon>Limulidae</taxon>
        <taxon>Limulus</taxon>
    </lineage>
</organism>
<sequence>MKRFYPVNIGFRTFHQQIKLRRLFTKPCIKICVSSVALNRHFSNYGNFYVNPNTDTTRSTSARTRSYSCSSTSPHIGKGDQIKQGWLRRGVATWSPLAAAFNNCSSIKRPSFNLLSQKTGLFGYKVLQEPDGFYLLKEEAMLETDKLVREATSQNRTRKMVQIFDELSDTLCKVADMAEFVRIGHPQNRFAKAAENASMAISGLVEKLNTNRELYNALKKVTQEGDIVLTNPVDEHVAELFLFDFEQSGIHVDDLMRERAVALNEYILHIGSHFVNGTNQPKSVLKSQLPENIRQCFSIEGESILVTGLFADSENDLVREAAYKIYLFPDSHQAKLLDELLISRNELANLCGFPTYAHRAVRGSLAGDPQTVKEFLDILSDGLRERAQNDYNDMLQLKRSKNRYESQIMPWDIPYYTAVAKQNSYRKERFNIKNSDFCPYFSLGICMEGLNNLFQSLFGTTFDVEECCPGELWHKDVIKLSVHEEGSILGYIYCDFFERPGKPHQDCHFTIQGGRQLENGTYQLPVVVLMLNLPSPTWSSPSLLTPGMVDNLFHEMGHAMHSMLARTPYQHVTGTRCATDLAEVPSILMEHFSSDPRVVLQFAKHYQTGAPIPHSLIEKWNASKQLYSASETQLQVFYAALDQVFHGEHPLNKSTTEILADVQNQYYGIPHVPNTAWQLRFGHLVGYGAKYYAYLMSRAVASCIWQVYFKDDPFSSSAGERYRRGVLAHGGSRPPRELIQDFLQRQVTPTTLAESLLNDIDGKV</sequence>
<keyword evidence="5 10" id="KW-0378">Hydrolase</keyword>
<evidence type="ECO:0000256" key="5">
    <source>
        <dbReference type="ARBA" id="ARBA00022801"/>
    </source>
</evidence>
<feature type="domain" description="Peptidase M3A/M3B catalytic" evidence="11">
    <location>
        <begin position="310"/>
        <end position="754"/>
    </location>
</feature>
<name>A0ABM1SFR8_LIMPO</name>
<evidence type="ECO:0000256" key="7">
    <source>
        <dbReference type="ARBA" id="ARBA00022946"/>
    </source>
</evidence>
<dbReference type="SUPFAM" id="SSF55486">
    <property type="entry name" value="Metalloproteases ('zincins'), catalytic domain"/>
    <property type="match status" value="1"/>
</dbReference>
<dbReference type="InterPro" id="IPR024077">
    <property type="entry name" value="Neurolysin/TOP_dom2"/>
</dbReference>
<dbReference type="CDD" id="cd06457">
    <property type="entry name" value="M3A_MIP"/>
    <property type="match status" value="1"/>
</dbReference>
<protein>
    <submittedName>
        <fullName evidence="13">Mitochondrial intermediate peptidase-like isoform X1</fullName>
    </submittedName>
</protein>
<keyword evidence="7" id="KW-0809">Transit peptide</keyword>
<dbReference type="GeneID" id="106460120"/>
<keyword evidence="6 10" id="KW-0862">Zinc</keyword>
<keyword evidence="4 10" id="KW-0479">Metal-binding</keyword>
<evidence type="ECO:0000256" key="10">
    <source>
        <dbReference type="RuleBase" id="RU003435"/>
    </source>
</evidence>
<comment type="subcellular location">
    <subcellularLocation>
        <location evidence="1">Mitochondrion</location>
    </subcellularLocation>
</comment>
<dbReference type="InterPro" id="IPR033851">
    <property type="entry name" value="M3A_MIP"/>
</dbReference>
<keyword evidence="12" id="KW-1185">Reference proteome</keyword>
<evidence type="ECO:0000256" key="6">
    <source>
        <dbReference type="ARBA" id="ARBA00022833"/>
    </source>
</evidence>
<evidence type="ECO:0000256" key="1">
    <source>
        <dbReference type="ARBA" id="ARBA00004173"/>
    </source>
</evidence>